<evidence type="ECO:0000256" key="1">
    <source>
        <dbReference type="ARBA" id="ARBA00004477"/>
    </source>
</evidence>
<keyword evidence="4 12" id="KW-0812">Transmembrane</keyword>
<evidence type="ECO:0000256" key="4">
    <source>
        <dbReference type="ARBA" id="ARBA00022692"/>
    </source>
</evidence>
<dbReference type="EMBL" id="SOYY01000001">
    <property type="protein sequence ID" value="KAA0725611.1"/>
    <property type="molecule type" value="Genomic_DNA"/>
</dbReference>
<dbReference type="GO" id="GO:0051301">
    <property type="term" value="P:cell division"/>
    <property type="evidence" value="ECO:0007669"/>
    <property type="project" value="UniProtKB-KW"/>
</dbReference>
<protein>
    <recommendedName>
        <fullName evidence="12">Receptor expression-enhancing protein</fullName>
    </recommendedName>
</protein>
<dbReference type="GO" id="GO:0071782">
    <property type="term" value="C:endoplasmic reticulum tubular network"/>
    <property type="evidence" value="ECO:0007669"/>
    <property type="project" value="TreeGrafter"/>
</dbReference>
<dbReference type="GO" id="GO:0005881">
    <property type="term" value="C:cytoplasmic microtubule"/>
    <property type="evidence" value="ECO:0007669"/>
    <property type="project" value="TreeGrafter"/>
</dbReference>
<evidence type="ECO:0000256" key="12">
    <source>
        <dbReference type="RuleBase" id="RU362006"/>
    </source>
</evidence>
<sequence length="263" mass="30248">MVSWIISRSVALVFGNLYPAYYSYKAVKTKNVKEYVRWMMYWIVFALYTVVETITDLTVSWFPLYYEIKIALVIWLLSPYTRGASVIYRKVLHPLLTSREREIDDYIVQAKERSYETMVNFGKQGLSIAATAAVSAAVKGQGAITEKLRSFSMHDLTQISQGDVYPGYSSSNPARRAIMDQPDGAEYYRYNDDDDDDDDRRSDEEGKSVYSEDEAVSQHGLRRSQSVRITRSKLRRDARYGSLKIRGRKRTALNTVTNSNMEN</sequence>
<comment type="subcellular location">
    <subcellularLocation>
        <location evidence="1">Endoplasmic reticulum membrane</location>
        <topology evidence="1">Multi-pass membrane protein</topology>
    </subcellularLocation>
    <subcellularLocation>
        <location evidence="12">Membrane</location>
        <topology evidence="12">Multi-pass membrane protein</topology>
    </subcellularLocation>
</comment>
<keyword evidence="9 12" id="KW-0472">Membrane</keyword>
<dbReference type="PANTHER" id="PTHR12300">
    <property type="entry name" value="HVA22-LIKE PROTEINS"/>
    <property type="match status" value="1"/>
</dbReference>
<proteinExistence type="inferred from homology"/>
<feature type="region of interest" description="Disordered" evidence="13">
    <location>
        <begin position="162"/>
        <end position="223"/>
    </location>
</feature>
<evidence type="ECO:0000256" key="13">
    <source>
        <dbReference type="SAM" id="MobiDB-lite"/>
    </source>
</evidence>
<dbReference type="GO" id="GO:0071786">
    <property type="term" value="P:endoplasmic reticulum tubular network organization"/>
    <property type="evidence" value="ECO:0007669"/>
    <property type="project" value="TreeGrafter"/>
</dbReference>
<dbReference type="GO" id="GO:0005789">
    <property type="term" value="C:endoplasmic reticulum membrane"/>
    <property type="evidence" value="ECO:0007669"/>
    <property type="project" value="UniProtKB-SubCell"/>
</dbReference>
<evidence type="ECO:0000256" key="7">
    <source>
        <dbReference type="ARBA" id="ARBA00022824"/>
    </source>
</evidence>
<evidence type="ECO:0000256" key="6">
    <source>
        <dbReference type="ARBA" id="ARBA00022776"/>
    </source>
</evidence>
<keyword evidence="10" id="KW-0131">Cell cycle</keyword>
<keyword evidence="5" id="KW-0493">Microtubule</keyword>
<reference evidence="14 15" key="1">
    <citation type="journal article" date="2019" name="Mol. Ecol. Resour.">
        <title>Chromosome-level genome assembly of Triplophysa tibetana, a fish adapted to the harsh high-altitude environment of the Tibetan Plateau.</title>
        <authorList>
            <person name="Yang X."/>
            <person name="Liu H."/>
            <person name="Ma Z."/>
            <person name="Zou Y."/>
            <person name="Zou M."/>
            <person name="Mao Y."/>
            <person name="Li X."/>
            <person name="Wang H."/>
            <person name="Chen T."/>
            <person name="Wang W."/>
            <person name="Yang R."/>
        </authorList>
    </citation>
    <scope>NUCLEOTIDE SEQUENCE [LARGE SCALE GENOMIC DNA]</scope>
    <source>
        <strain evidence="14">TTIB1903HZAU</strain>
        <tissue evidence="14">Muscle</tissue>
    </source>
</reference>
<name>A0A5A9PZB1_9TELE</name>
<evidence type="ECO:0000256" key="9">
    <source>
        <dbReference type="ARBA" id="ARBA00023136"/>
    </source>
</evidence>
<keyword evidence="6" id="KW-0498">Mitosis</keyword>
<evidence type="ECO:0000256" key="10">
    <source>
        <dbReference type="ARBA" id="ARBA00023306"/>
    </source>
</evidence>
<keyword evidence="14" id="KW-0675">Receptor</keyword>
<organism evidence="14 15">
    <name type="scientific">Triplophysa tibetana</name>
    <dbReference type="NCBI Taxonomy" id="1572043"/>
    <lineage>
        <taxon>Eukaryota</taxon>
        <taxon>Metazoa</taxon>
        <taxon>Chordata</taxon>
        <taxon>Craniata</taxon>
        <taxon>Vertebrata</taxon>
        <taxon>Euteleostomi</taxon>
        <taxon>Actinopterygii</taxon>
        <taxon>Neopterygii</taxon>
        <taxon>Teleostei</taxon>
        <taxon>Ostariophysi</taxon>
        <taxon>Cypriniformes</taxon>
        <taxon>Nemacheilidae</taxon>
        <taxon>Triplophysa</taxon>
    </lineage>
</organism>
<dbReference type="Proteomes" id="UP000324632">
    <property type="component" value="Chromosome 1"/>
</dbReference>
<comment type="similarity">
    <text evidence="2 12">Belongs to the DP1 family.</text>
</comment>
<evidence type="ECO:0000256" key="11">
    <source>
        <dbReference type="ARBA" id="ARBA00037282"/>
    </source>
</evidence>
<gene>
    <name evidence="14" type="ORF">E1301_Tti022547</name>
</gene>
<evidence type="ECO:0000256" key="8">
    <source>
        <dbReference type="ARBA" id="ARBA00022989"/>
    </source>
</evidence>
<dbReference type="GO" id="GO:0008017">
    <property type="term" value="F:microtubule binding"/>
    <property type="evidence" value="ECO:0007669"/>
    <property type="project" value="TreeGrafter"/>
</dbReference>
<comment type="function">
    <text evidence="11">Microtubule-binding protein required to ensure proper cell division and nuclear envelope reassembly by sequestering the endoplasmic reticulum away from chromosomes during mitosis. Probably acts by clearing the endoplasmic reticulum membrane from metaphase chromosomes.</text>
</comment>
<evidence type="ECO:0000256" key="3">
    <source>
        <dbReference type="ARBA" id="ARBA00022618"/>
    </source>
</evidence>
<evidence type="ECO:0000313" key="14">
    <source>
        <dbReference type="EMBL" id="KAA0725611.1"/>
    </source>
</evidence>
<keyword evidence="15" id="KW-1185">Reference proteome</keyword>
<dbReference type="OrthoDB" id="434647at2759"/>
<dbReference type="PANTHER" id="PTHR12300:SF39">
    <property type="entry name" value="RECEPTOR EXPRESSION-ENHANCING PROTEIN 3"/>
    <property type="match status" value="1"/>
</dbReference>
<comment type="caution">
    <text evidence="14">The sequence shown here is derived from an EMBL/GenBank/DDBJ whole genome shotgun (WGS) entry which is preliminary data.</text>
</comment>
<keyword evidence="7" id="KW-0256">Endoplasmic reticulum</keyword>
<keyword evidence="3" id="KW-0132">Cell division</keyword>
<evidence type="ECO:0000313" key="15">
    <source>
        <dbReference type="Proteomes" id="UP000324632"/>
    </source>
</evidence>
<dbReference type="AlphaFoldDB" id="A0A5A9PZB1"/>
<feature type="transmembrane region" description="Helical" evidence="12">
    <location>
        <begin position="36"/>
        <end position="55"/>
    </location>
</feature>
<evidence type="ECO:0000256" key="2">
    <source>
        <dbReference type="ARBA" id="ARBA00008573"/>
    </source>
</evidence>
<keyword evidence="8 12" id="KW-1133">Transmembrane helix</keyword>
<feature type="transmembrane region" description="Helical" evidence="12">
    <location>
        <begin position="6"/>
        <end position="24"/>
    </location>
</feature>
<evidence type="ECO:0000256" key="5">
    <source>
        <dbReference type="ARBA" id="ARBA00022701"/>
    </source>
</evidence>
<dbReference type="InterPro" id="IPR004345">
    <property type="entry name" value="TB2_DP1_HVA22"/>
</dbReference>
<accession>A0A5A9PZB1</accession>
<dbReference type="Pfam" id="PF03134">
    <property type="entry name" value="TB2_DP1_HVA22"/>
    <property type="match status" value="1"/>
</dbReference>